<dbReference type="Proteomes" id="UP000813385">
    <property type="component" value="Unassembled WGS sequence"/>
</dbReference>
<comment type="caution">
    <text evidence="2">The sequence shown here is derived from an EMBL/GenBank/DDBJ whole genome shotgun (WGS) entry which is preliminary data.</text>
</comment>
<keyword evidence="3" id="KW-1185">Reference proteome</keyword>
<feature type="compositionally biased region" description="Polar residues" evidence="1">
    <location>
        <begin position="75"/>
        <end position="84"/>
    </location>
</feature>
<protein>
    <submittedName>
        <fullName evidence="2">Uncharacterized protein</fullName>
    </submittedName>
</protein>
<feature type="region of interest" description="Disordered" evidence="1">
    <location>
        <begin position="54"/>
        <end position="84"/>
    </location>
</feature>
<reference evidence="2" key="1">
    <citation type="journal article" date="2021" name="Nat. Commun.">
        <title>Genetic determinants of endophytism in the Arabidopsis root mycobiome.</title>
        <authorList>
            <person name="Mesny F."/>
            <person name="Miyauchi S."/>
            <person name="Thiergart T."/>
            <person name="Pickel B."/>
            <person name="Atanasova L."/>
            <person name="Karlsson M."/>
            <person name="Huettel B."/>
            <person name="Barry K.W."/>
            <person name="Haridas S."/>
            <person name="Chen C."/>
            <person name="Bauer D."/>
            <person name="Andreopoulos W."/>
            <person name="Pangilinan J."/>
            <person name="LaButti K."/>
            <person name="Riley R."/>
            <person name="Lipzen A."/>
            <person name="Clum A."/>
            <person name="Drula E."/>
            <person name="Henrissat B."/>
            <person name="Kohler A."/>
            <person name="Grigoriev I.V."/>
            <person name="Martin F.M."/>
            <person name="Hacquard S."/>
        </authorList>
    </citation>
    <scope>NUCLEOTIDE SEQUENCE</scope>
    <source>
        <strain evidence="2">MPI-CAGE-AT-0016</strain>
    </source>
</reference>
<name>A0A8K0TDD8_9PEZI</name>
<evidence type="ECO:0000313" key="2">
    <source>
        <dbReference type="EMBL" id="KAH7362539.1"/>
    </source>
</evidence>
<dbReference type="EMBL" id="JAGPXD010000003">
    <property type="protein sequence ID" value="KAH7362539.1"/>
    <property type="molecule type" value="Genomic_DNA"/>
</dbReference>
<gene>
    <name evidence="2" type="ORF">B0T11DRAFT_85421</name>
</gene>
<evidence type="ECO:0000313" key="3">
    <source>
        <dbReference type="Proteomes" id="UP000813385"/>
    </source>
</evidence>
<accession>A0A8K0TDD8</accession>
<sequence>MSRTCCVAIYFRLWHVARSHRDKTRVDSGVAFYVIPFFLTSLPHTCTERLPQTRTSGTEQAAGTHMREAAPAARQGSSSTTGHIHNTSAAMQRRHLHGRERQHLVLVGACYMDTILR</sequence>
<proteinExistence type="predicted"/>
<dbReference type="AlphaFoldDB" id="A0A8K0TDD8"/>
<evidence type="ECO:0000256" key="1">
    <source>
        <dbReference type="SAM" id="MobiDB-lite"/>
    </source>
</evidence>
<organism evidence="2 3">
    <name type="scientific">Plectosphaerella cucumerina</name>
    <dbReference type="NCBI Taxonomy" id="40658"/>
    <lineage>
        <taxon>Eukaryota</taxon>
        <taxon>Fungi</taxon>
        <taxon>Dikarya</taxon>
        <taxon>Ascomycota</taxon>
        <taxon>Pezizomycotina</taxon>
        <taxon>Sordariomycetes</taxon>
        <taxon>Hypocreomycetidae</taxon>
        <taxon>Glomerellales</taxon>
        <taxon>Plectosphaerellaceae</taxon>
        <taxon>Plectosphaerella</taxon>
    </lineage>
</organism>